<gene>
    <name evidence="2" type="ordered locus">Turpa_3548</name>
</gene>
<accession>I4BA76</accession>
<name>I4BA76_TURPD</name>
<dbReference type="EMBL" id="CP002959">
    <property type="protein sequence ID" value="AFM14183.1"/>
    <property type="molecule type" value="Genomic_DNA"/>
</dbReference>
<sequence>MKQILMILCGCVLLPLFATNKGYEVITDRKTKSWVEQKVRSNPKKYLQQSYQCEKKSKLVFQTIGLMTFDCVIDGNRGITKEIKQYDYQVKCENGPRNEYSANYDGQGSGSFLVDPKGRIGFSNGELCRP</sequence>
<evidence type="ECO:0000256" key="1">
    <source>
        <dbReference type="SAM" id="SignalP"/>
    </source>
</evidence>
<evidence type="ECO:0000313" key="2">
    <source>
        <dbReference type="EMBL" id="AFM14183.1"/>
    </source>
</evidence>
<keyword evidence="3" id="KW-1185">Reference proteome</keyword>
<dbReference type="RefSeq" id="WP_014804661.1">
    <property type="nucleotide sequence ID" value="NC_018020.1"/>
</dbReference>
<proteinExistence type="predicted"/>
<feature type="chain" id="PRO_5003686871" evidence="1">
    <location>
        <begin position="19"/>
        <end position="130"/>
    </location>
</feature>
<organism evidence="2 3">
    <name type="scientific">Turneriella parva (strain ATCC BAA-1111 / DSM 21527 / NCTC 11395 / H)</name>
    <name type="common">Leptospira parva</name>
    <dbReference type="NCBI Taxonomy" id="869212"/>
    <lineage>
        <taxon>Bacteria</taxon>
        <taxon>Pseudomonadati</taxon>
        <taxon>Spirochaetota</taxon>
        <taxon>Spirochaetia</taxon>
        <taxon>Leptospirales</taxon>
        <taxon>Leptospiraceae</taxon>
        <taxon>Turneriella</taxon>
    </lineage>
</organism>
<dbReference type="Proteomes" id="UP000006048">
    <property type="component" value="Chromosome"/>
</dbReference>
<dbReference type="HOGENOM" id="CLU_1937220_0_0_12"/>
<dbReference type="AlphaFoldDB" id="I4BA76"/>
<keyword evidence="1" id="KW-0732">Signal</keyword>
<dbReference type="STRING" id="869212.Turpa_3548"/>
<dbReference type="KEGG" id="tpx:Turpa_3548"/>
<evidence type="ECO:0000313" key="3">
    <source>
        <dbReference type="Proteomes" id="UP000006048"/>
    </source>
</evidence>
<feature type="signal peptide" evidence="1">
    <location>
        <begin position="1"/>
        <end position="18"/>
    </location>
</feature>
<reference evidence="2 3" key="1">
    <citation type="submission" date="2012-06" db="EMBL/GenBank/DDBJ databases">
        <title>The complete chromosome of genome of Turneriella parva DSM 21527.</title>
        <authorList>
            <consortium name="US DOE Joint Genome Institute (JGI-PGF)"/>
            <person name="Lucas S."/>
            <person name="Han J."/>
            <person name="Lapidus A."/>
            <person name="Bruce D."/>
            <person name="Goodwin L."/>
            <person name="Pitluck S."/>
            <person name="Peters L."/>
            <person name="Kyrpides N."/>
            <person name="Mavromatis K."/>
            <person name="Ivanova N."/>
            <person name="Mikhailova N."/>
            <person name="Chertkov O."/>
            <person name="Detter J.C."/>
            <person name="Tapia R."/>
            <person name="Han C."/>
            <person name="Land M."/>
            <person name="Hauser L."/>
            <person name="Markowitz V."/>
            <person name="Cheng J.-F."/>
            <person name="Hugenholtz P."/>
            <person name="Woyke T."/>
            <person name="Wu D."/>
            <person name="Gronow S."/>
            <person name="Wellnitz S."/>
            <person name="Brambilla E."/>
            <person name="Klenk H.-P."/>
            <person name="Eisen J.A."/>
        </authorList>
    </citation>
    <scope>NUCLEOTIDE SEQUENCE [LARGE SCALE GENOMIC DNA]</scope>
    <source>
        <strain evidence="3">ATCC BAA-1111 / DSM 21527 / NCTC 11395 / H</strain>
    </source>
</reference>
<protein>
    <submittedName>
        <fullName evidence="2">Uncharacterized protein</fullName>
    </submittedName>
</protein>